<feature type="domain" description="Protein kinase" evidence="1">
    <location>
        <begin position="79"/>
        <end position="357"/>
    </location>
</feature>
<proteinExistence type="predicted"/>
<protein>
    <submittedName>
        <fullName evidence="2">Kinase-like domain-containing protein</fullName>
    </submittedName>
</protein>
<organism evidence="2 3">
    <name type="scientific">Armillaria tabescens</name>
    <name type="common">Ringless honey mushroom</name>
    <name type="synonym">Agaricus tabescens</name>
    <dbReference type="NCBI Taxonomy" id="1929756"/>
    <lineage>
        <taxon>Eukaryota</taxon>
        <taxon>Fungi</taxon>
        <taxon>Dikarya</taxon>
        <taxon>Basidiomycota</taxon>
        <taxon>Agaricomycotina</taxon>
        <taxon>Agaricomycetes</taxon>
        <taxon>Agaricomycetidae</taxon>
        <taxon>Agaricales</taxon>
        <taxon>Marasmiineae</taxon>
        <taxon>Physalacriaceae</taxon>
        <taxon>Desarmillaria</taxon>
    </lineage>
</organism>
<evidence type="ECO:0000313" key="3">
    <source>
        <dbReference type="Proteomes" id="UP001175211"/>
    </source>
</evidence>
<gene>
    <name evidence="2" type="ORF">EV420DRAFT_804562</name>
</gene>
<dbReference type="InterPro" id="IPR000719">
    <property type="entry name" value="Prot_kinase_dom"/>
</dbReference>
<reference evidence="2" key="1">
    <citation type="submission" date="2023-06" db="EMBL/GenBank/DDBJ databases">
        <authorList>
            <consortium name="Lawrence Berkeley National Laboratory"/>
            <person name="Ahrendt S."/>
            <person name="Sahu N."/>
            <person name="Indic B."/>
            <person name="Wong-Bajracharya J."/>
            <person name="Merenyi Z."/>
            <person name="Ke H.-M."/>
            <person name="Monk M."/>
            <person name="Kocsube S."/>
            <person name="Drula E."/>
            <person name="Lipzen A."/>
            <person name="Balint B."/>
            <person name="Henrissat B."/>
            <person name="Andreopoulos B."/>
            <person name="Martin F.M."/>
            <person name="Harder C.B."/>
            <person name="Rigling D."/>
            <person name="Ford K.L."/>
            <person name="Foster G.D."/>
            <person name="Pangilinan J."/>
            <person name="Papanicolaou A."/>
            <person name="Barry K."/>
            <person name="LaButti K."/>
            <person name="Viragh M."/>
            <person name="Koriabine M."/>
            <person name="Yan M."/>
            <person name="Riley R."/>
            <person name="Champramary S."/>
            <person name="Plett K.L."/>
            <person name="Tsai I.J."/>
            <person name="Slot J."/>
            <person name="Sipos G."/>
            <person name="Plett J."/>
            <person name="Nagy L.G."/>
            <person name="Grigoriev I.V."/>
        </authorList>
    </citation>
    <scope>NUCLEOTIDE SEQUENCE</scope>
    <source>
        <strain evidence="2">CCBAS 213</strain>
    </source>
</reference>
<evidence type="ECO:0000259" key="1">
    <source>
        <dbReference type="PROSITE" id="PS50011"/>
    </source>
</evidence>
<dbReference type="SUPFAM" id="SSF56112">
    <property type="entry name" value="Protein kinase-like (PK-like)"/>
    <property type="match status" value="1"/>
</dbReference>
<dbReference type="PANTHER" id="PTHR44329:SF289">
    <property type="entry name" value="SERINE_THREONINE-PROTEIN KINASE VIK"/>
    <property type="match status" value="1"/>
</dbReference>
<dbReference type="AlphaFoldDB" id="A0AA39NHZ1"/>
<keyword evidence="2" id="KW-0418">Kinase</keyword>
<dbReference type="Pfam" id="PF07714">
    <property type="entry name" value="PK_Tyr_Ser-Thr"/>
    <property type="match status" value="1"/>
</dbReference>
<dbReference type="InterPro" id="IPR001245">
    <property type="entry name" value="Ser-Thr/Tyr_kinase_cat_dom"/>
</dbReference>
<keyword evidence="3" id="KW-1185">Reference proteome</keyword>
<dbReference type="PANTHER" id="PTHR44329">
    <property type="entry name" value="SERINE/THREONINE-PROTEIN KINASE TNNI3K-RELATED"/>
    <property type="match status" value="1"/>
</dbReference>
<dbReference type="Gene3D" id="1.10.510.10">
    <property type="entry name" value="Transferase(Phosphotransferase) domain 1"/>
    <property type="match status" value="1"/>
</dbReference>
<keyword evidence="2" id="KW-0808">Transferase</keyword>
<evidence type="ECO:0000313" key="2">
    <source>
        <dbReference type="EMBL" id="KAK0465969.1"/>
    </source>
</evidence>
<dbReference type="RefSeq" id="XP_060336796.1">
    <property type="nucleotide sequence ID" value="XM_060483522.1"/>
</dbReference>
<dbReference type="EMBL" id="JAUEPS010000004">
    <property type="protein sequence ID" value="KAK0465969.1"/>
    <property type="molecule type" value="Genomic_DNA"/>
</dbReference>
<name>A0AA39NHZ1_ARMTA</name>
<dbReference type="InterPro" id="IPR051681">
    <property type="entry name" value="Ser/Thr_Kinases-Pseudokinases"/>
</dbReference>
<accession>A0AA39NHZ1</accession>
<dbReference type="InterPro" id="IPR011009">
    <property type="entry name" value="Kinase-like_dom_sf"/>
</dbReference>
<dbReference type="PROSITE" id="PS50011">
    <property type="entry name" value="PROTEIN_KINASE_DOM"/>
    <property type="match status" value="1"/>
</dbReference>
<comment type="caution">
    <text evidence="2">The sequence shown here is derived from an EMBL/GenBank/DDBJ whole genome shotgun (WGS) entry which is preliminary data.</text>
</comment>
<sequence>MQQCIENICYSHELSHAFASLTGPDAAQMLDLFFHLINDRVLIVKFYNLKLHQRCCRLLRELACNSKLLPRKFLIVPEGHENQVFSEGGNARIYRARYNGTNVVLKVLRFWVDDFRENQSLLRKRFCQEAFLWYTTRHKNVLPVLGVDEVSFSPHLSIVLPYRSHGSLMKFRQQAGPERLDCERLLADVAEGLTYLHDTGVVHGDLYGSNVLIDDEYHAQIADFGLAALSVITRSAPRSGSGIPGHKAPELLACGDVDDEDMVVSKASDVYAFACLCYELYQGKGPFSGTAFGALLIQLENGVRPARPMRGTSDGVVISLDVPDRVWSWVEKCWAQGKHDRPTMAAVASGMRERHGI</sequence>
<dbReference type="GO" id="GO:0005524">
    <property type="term" value="F:ATP binding"/>
    <property type="evidence" value="ECO:0007669"/>
    <property type="project" value="InterPro"/>
</dbReference>
<dbReference type="Proteomes" id="UP001175211">
    <property type="component" value="Unassembled WGS sequence"/>
</dbReference>
<dbReference type="GeneID" id="85367070"/>
<dbReference type="GO" id="GO:0004674">
    <property type="term" value="F:protein serine/threonine kinase activity"/>
    <property type="evidence" value="ECO:0007669"/>
    <property type="project" value="TreeGrafter"/>
</dbReference>